<evidence type="ECO:0000259" key="1">
    <source>
        <dbReference type="Pfam" id="PF05257"/>
    </source>
</evidence>
<feature type="domain" description="Peptidase C51" evidence="1">
    <location>
        <begin position="272"/>
        <end position="358"/>
    </location>
</feature>
<evidence type="ECO:0000313" key="3">
    <source>
        <dbReference type="Proteomes" id="UP001060164"/>
    </source>
</evidence>
<protein>
    <submittedName>
        <fullName evidence="2">CHAP domain-containing protein</fullName>
    </submittedName>
</protein>
<dbReference type="InterPro" id="IPR036365">
    <property type="entry name" value="PGBD-like_sf"/>
</dbReference>
<dbReference type="SUPFAM" id="SSF47090">
    <property type="entry name" value="PGBD-like"/>
    <property type="match status" value="1"/>
</dbReference>
<organism evidence="2 3">
    <name type="scientific">Ruminococcus gauvreauii</name>
    <dbReference type="NCBI Taxonomy" id="438033"/>
    <lineage>
        <taxon>Bacteria</taxon>
        <taxon>Bacillati</taxon>
        <taxon>Bacillota</taxon>
        <taxon>Clostridia</taxon>
        <taxon>Eubacteriales</taxon>
        <taxon>Oscillospiraceae</taxon>
        <taxon>Ruminococcus</taxon>
    </lineage>
</organism>
<accession>A0ABY5VIL3</accession>
<dbReference type="InterPro" id="IPR036366">
    <property type="entry name" value="PGBDSf"/>
</dbReference>
<reference evidence="2" key="1">
    <citation type="journal article" date="2022" name="Cell">
        <title>Design, construction, and in vivo augmentation of a complex gut microbiome.</title>
        <authorList>
            <person name="Cheng A.G."/>
            <person name="Ho P.Y."/>
            <person name="Aranda-Diaz A."/>
            <person name="Jain S."/>
            <person name="Yu F.B."/>
            <person name="Meng X."/>
            <person name="Wang M."/>
            <person name="Iakiviak M."/>
            <person name="Nagashima K."/>
            <person name="Zhao A."/>
            <person name="Murugkar P."/>
            <person name="Patil A."/>
            <person name="Atabakhsh K."/>
            <person name="Weakley A."/>
            <person name="Yan J."/>
            <person name="Brumbaugh A.R."/>
            <person name="Higginbottom S."/>
            <person name="Dimas A."/>
            <person name="Shiver A.L."/>
            <person name="Deutschbauer A."/>
            <person name="Neff N."/>
            <person name="Sonnenburg J.L."/>
            <person name="Huang K.C."/>
            <person name="Fischbach M.A."/>
        </authorList>
    </citation>
    <scope>NUCLEOTIDE SEQUENCE</scope>
    <source>
        <strain evidence="2">DSM 19829</strain>
    </source>
</reference>
<dbReference type="InterPro" id="IPR007921">
    <property type="entry name" value="CHAP_dom"/>
</dbReference>
<gene>
    <name evidence="2" type="ORF">NQ502_05095</name>
</gene>
<dbReference type="Pfam" id="PF05257">
    <property type="entry name" value="CHAP"/>
    <property type="match status" value="1"/>
</dbReference>
<dbReference type="EMBL" id="CP102290">
    <property type="protein sequence ID" value="UWP60419.1"/>
    <property type="molecule type" value="Genomic_DNA"/>
</dbReference>
<proteinExistence type="predicted"/>
<sequence>MKLTDYQMDVMCSILAAVETGGQVYGQGRWDDFTEAGKNSANEKAITIGCYQFYGTNAQKLLNRIRSSYPAKFKELDTAGIASDLDHKNWAAYKLSKTSAKAKCIQRIIGSQVGIAAQKSLMAEQITTYINRAATEGVTEVQAAMFCANIQHLGGKDPVQRIIKKTGKPLTIERIYAVLKLDQQDTSNNNQVGDPIYWSRHVKVYGWIKQYIKEDGMTTQNAIDKLISVASAEVGYLEKKSNSQLDSKTANAGSNNYTKYARDYRTFAGVNYQGQAWCDMFVDWCFVQAFGKETARELLGGGFSAYTPTSAQYYKNKKQWHATPQAGDQVFFHNASRICHTGIVYRVSINTVYTIEGNTSGASGVIANGGGVCKKSYALGNSRISGYGRPDWSLVTGSEVDVPTTPKGDAIYMFSMKTVKRGETGTHVLLVQEILRARGYKGKDGKALELDRSCGDNTVYAITAYQRDREKQSPGICGGVDGVAGEKTLRDLIAL</sequence>
<keyword evidence="3" id="KW-1185">Reference proteome</keyword>
<dbReference type="Gene3D" id="1.10.101.10">
    <property type="entry name" value="PGBD-like superfamily/PGBD"/>
    <property type="match status" value="1"/>
</dbReference>
<dbReference type="RefSeq" id="WP_049898218.1">
    <property type="nucleotide sequence ID" value="NZ_CABLBR010000019.1"/>
</dbReference>
<dbReference type="Proteomes" id="UP001060164">
    <property type="component" value="Chromosome"/>
</dbReference>
<evidence type="ECO:0000313" key="2">
    <source>
        <dbReference type="EMBL" id="UWP60419.1"/>
    </source>
</evidence>
<name>A0ABY5VIL3_9FIRM</name>